<feature type="compositionally biased region" description="Basic and acidic residues" evidence="1">
    <location>
        <begin position="162"/>
        <end position="184"/>
    </location>
</feature>
<dbReference type="EMBL" id="CAJPDQ010000026">
    <property type="protein sequence ID" value="CAF9927119.1"/>
    <property type="molecule type" value="Genomic_DNA"/>
</dbReference>
<dbReference type="AlphaFoldDB" id="A0A8H3FPM7"/>
<protein>
    <recommendedName>
        <fullName evidence="4">NADH-ubiquinone oxidoreductase 21.3 kDa subunit</fullName>
    </recommendedName>
</protein>
<evidence type="ECO:0000313" key="2">
    <source>
        <dbReference type="EMBL" id="CAF9927119.1"/>
    </source>
</evidence>
<evidence type="ECO:0008006" key="4">
    <source>
        <dbReference type="Google" id="ProtNLM"/>
    </source>
</evidence>
<dbReference type="PANTHER" id="PTHR37325">
    <property type="entry name" value="OXIDOREDUCTASE 21 KDA SUBUNIT, PUTATIVE (AFU_ORTHOLOGUE AFUA_4G05910)-RELATED"/>
    <property type="match status" value="1"/>
</dbReference>
<gene>
    <name evidence="2" type="ORF">GOMPHAMPRED_004320</name>
</gene>
<reference evidence="2" key="1">
    <citation type="submission" date="2021-03" db="EMBL/GenBank/DDBJ databases">
        <authorList>
            <person name="Tagirdzhanova G."/>
        </authorList>
    </citation>
    <scope>NUCLEOTIDE SEQUENCE</scope>
</reference>
<comment type="caution">
    <text evidence="2">The sequence shown here is derived from an EMBL/GenBank/DDBJ whole genome shotgun (WGS) entry which is preliminary data.</text>
</comment>
<dbReference type="PIRSF" id="PIRSF022976">
    <property type="entry name" value="NADH_Oxi_21kDa"/>
    <property type="match status" value="1"/>
</dbReference>
<dbReference type="CDD" id="cd22849">
    <property type="entry name" value="NuzM"/>
    <property type="match status" value="1"/>
</dbReference>
<feature type="region of interest" description="Disordered" evidence="1">
    <location>
        <begin position="149"/>
        <end position="184"/>
    </location>
</feature>
<dbReference type="OrthoDB" id="2093493at2759"/>
<organism evidence="2 3">
    <name type="scientific">Gomphillus americanus</name>
    <dbReference type="NCBI Taxonomy" id="1940652"/>
    <lineage>
        <taxon>Eukaryota</taxon>
        <taxon>Fungi</taxon>
        <taxon>Dikarya</taxon>
        <taxon>Ascomycota</taxon>
        <taxon>Pezizomycotina</taxon>
        <taxon>Lecanoromycetes</taxon>
        <taxon>OSLEUM clade</taxon>
        <taxon>Ostropomycetidae</taxon>
        <taxon>Ostropales</taxon>
        <taxon>Graphidaceae</taxon>
        <taxon>Gomphilloideae</taxon>
        <taxon>Gomphillus</taxon>
    </lineage>
</organism>
<sequence>MAAKAVAKSIGGPMAKYTTQSTGIWERLRRILSVAPNRSNGIPLNPQYRNPPPGSNDPTAFIDPVTVPAGDIADNPYWKRDVRRNYPRSSVVSQGDVVGLLTVGTKALPKDEKLPIGEEGIKTLSLIKEEGEKGLAAFFQKDASAMESLLGPGGLPPNPVAMHEHSQAEPKRYTIEEEQSYEDK</sequence>
<dbReference type="Proteomes" id="UP000664169">
    <property type="component" value="Unassembled WGS sequence"/>
</dbReference>
<dbReference type="PANTHER" id="PTHR37325:SF1">
    <property type="entry name" value="OXIDOREDUCTASE 21 KDA SUBUNIT, PUTATIVE (AFU_ORTHOLOGUE AFUA_4G05910)-RELATED"/>
    <property type="match status" value="1"/>
</dbReference>
<evidence type="ECO:0000313" key="3">
    <source>
        <dbReference type="Proteomes" id="UP000664169"/>
    </source>
</evidence>
<name>A0A8H3FPM7_9LECA</name>
<dbReference type="InterPro" id="IPR016813">
    <property type="entry name" value="NADH_Ub_cplx-1_21kDa"/>
</dbReference>
<evidence type="ECO:0000256" key="1">
    <source>
        <dbReference type="SAM" id="MobiDB-lite"/>
    </source>
</evidence>
<keyword evidence="3" id="KW-1185">Reference proteome</keyword>
<accession>A0A8H3FPM7</accession>
<proteinExistence type="predicted"/>